<evidence type="ECO:0000256" key="7">
    <source>
        <dbReference type="SAM" id="MobiDB-lite"/>
    </source>
</evidence>
<evidence type="ECO:0000256" key="2">
    <source>
        <dbReference type="ARBA" id="ARBA00009368"/>
    </source>
</evidence>
<feature type="domain" description="TAFII55 protein conserved region" evidence="8">
    <location>
        <begin position="46"/>
        <end position="185"/>
    </location>
</feature>
<dbReference type="SMART" id="SM01370">
    <property type="entry name" value="TAFII55_N"/>
    <property type="match status" value="1"/>
</dbReference>
<dbReference type="PANTHER" id="PTHR12228">
    <property type="entry name" value="TRANSCRIPTION INITIATION FACTOR TFIID 55 KD SUBUNIT-RELATED"/>
    <property type="match status" value="1"/>
</dbReference>
<evidence type="ECO:0000256" key="6">
    <source>
        <dbReference type="SAM" id="Coils"/>
    </source>
</evidence>
<keyword evidence="3" id="KW-0805">Transcription regulation</keyword>
<dbReference type="EMBL" id="MCFH01000110">
    <property type="protein sequence ID" value="ORX39487.1"/>
    <property type="molecule type" value="Genomic_DNA"/>
</dbReference>
<feature type="compositionally biased region" description="Acidic residues" evidence="7">
    <location>
        <begin position="249"/>
        <end position="297"/>
    </location>
</feature>
<accession>A0A1Y1UPI6</accession>
<dbReference type="InterPro" id="IPR037817">
    <property type="entry name" value="TAF7"/>
</dbReference>
<sequence>MATKKLKARIAAENDINRKIPVKRILLKRGNADNQDKDDDENNIHYEEQFLLRMPEGDANDRLRQAIQEREVPEEFKITFSDSRHATIHWENENYNAKLVDLPCIIESQKTLDRKQFYKIADISQILIATKEKDLDIDYSYPHGISAPLKYVRKRRFRKRMSKRVIEDVEREVERLLQDDANAEDVTYDFGLNMPDKIQEESDIGTPGPTSEGEEEMEGEVEGDADMDMDNLDLDEESLAADIEQQLDQNDDNEDEDSEEEASGDDEGDGDGDEGDEDGEGDEEGDEGDEEEDDQEESLQQKRELIQEEIDELEAKIEEKNEQIKSVVGNQIMKKRFVDQLHALEKELEEKQNEMNQIE</sequence>
<evidence type="ECO:0000259" key="8">
    <source>
        <dbReference type="SMART" id="SM01370"/>
    </source>
</evidence>
<feature type="region of interest" description="Disordered" evidence="7">
    <location>
        <begin position="193"/>
        <end position="305"/>
    </location>
</feature>
<evidence type="ECO:0000256" key="4">
    <source>
        <dbReference type="ARBA" id="ARBA00023163"/>
    </source>
</evidence>
<gene>
    <name evidence="9" type="ORF">BCR36DRAFT_364896</name>
</gene>
<dbReference type="InterPro" id="IPR006751">
    <property type="entry name" value="TAFII55_prot_cons_reg"/>
</dbReference>
<organism evidence="9 10">
    <name type="scientific">Piromyces finnis</name>
    <dbReference type="NCBI Taxonomy" id="1754191"/>
    <lineage>
        <taxon>Eukaryota</taxon>
        <taxon>Fungi</taxon>
        <taxon>Fungi incertae sedis</taxon>
        <taxon>Chytridiomycota</taxon>
        <taxon>Chytridiomycota incertae sedis</taxon>
        <taxon>Neocallimastigomycetes</taxon>
        <taxon>Neocallimastigales</taxon>
        <taxon>Neocallimastigaceae</taxon>
        <taxon>Piromyces</taxon>
    </lineage>
</organism>
<keyword evidence="4" id="KW-0804">Transcription</keyword>
<evidence type="ECO:0000256" key="3">
    <source>
        <dbReference type="ARBA" id="ARBA00023015"/>
    </source>
</evidence>
<feature type="coiled-coil region" evidence="6">
    <location>
        <begin position="159"/>
        <end position="186"/>
    </location>
</feature>
<dbReference type="STRING" id="1754191.A0A1Y1UPI6"/>
<dbReference type="OrthoDB" id="153872at2759"/>
<dbReference type="AlphaFoldDB" id="A0A1Y1UPI6"/>
<protein>
    <recommendedName>
        <fullName evidence="8">TAFII55 protein conserved region domain-containing protein</fullName>
    </recommendedName>
</protein>
<name>A0A1Y1UPI6_9FUNG</name>
<dbReference type="GO" id="GO:0005669">
    <property type="term" value="C:transcription factor TFIID complex"/>
    <property type="evidence" value="ECO:0007669"/>
    <property type="project" value="InterPro"/>
</dbReference>
<comment type="similarity">
    <text evidence="2">Belongs to the TAF7 family.</text>
</comment>
<evidence type="ECO:0000313" key="9">
    <source>
        <dbReference type="EMBL" id="ORX39487.1"/>
    </source>
</evidence>
<keyword evidence="10" id="KW-1185">Reference proteome</keyword>
<dbReference type="CDD" id="cd08047">
    <property type="entry name" value="TAF7"/>
    <property type="match status" value="1"/>
</dbReference>
<keyword evidence="5" id="KW-0539">Nucleus</keyword>
<dbReference type="GO" id="GO:0016251">
    <property type="term" value="F:RNA polymerase II general transcription initiation factor activity"/>
    <property type="evidence" value="ECO:0007669"/>
    <property type="project" value="TreeGrafter"/>
</dbReference>
<dbReference type="GO" id="GO:0051123">
    <property type="term" value="P:RNA polymerase II preinitiation complex assembly"/>
    <property type="evidence" value="ECO:0007669"/>
    <property type="project" value="TreeGrafter"/>
</dbReference>
<comment type="caution">
    <text evidence="9">The sequence shown here is derived from an EMBL/GenBank/DDBJ whole genome shotgun (WGS) entry which is preliminary data.</text>
</comment>
<dbReference type="Proteomes" id="UP000193719">
    <property type="component" value="Unassembled WGS sequence"/>
</dbReference>
<reference evidence="9 10" key="1">
    <citation type="submission" date="2016-08" db="EMBL/GenBank/DDBJ databases">
        <title>Genomes of anaerobic fungi encode conserved fungal cellulosomes for biomass hydrolysis.</title>
        <authorList>
            <consortium name="DOE Joint Genome Institute"/>
            <person name="Haitjema C.H."/>
            <person name="Gilmore S.P."/>
            <person name="Henske J.K."/>
            <person name="Solomon K.V."/>
            <person name="De Groot R."/>
            <person name="Kuo A."/>
            <person name="Mondo S.J."/>
            <person name="Salamov A.A."/>
            <person name="Labutti K."/>
            <person name="Zhao Z."/>
            <person name="Chiniquy J."/>
            <person name="Barry K."/>
            <person name="Brewer H.M."/>
            <person name="Purvine S.O."/>
            <person name="Wright A.T."/>
            <person name="Boxma B."/>
            <person name="Van Alen T."/>
            <person name="Hackstein J.H."/>
            <person name="Baker S.E."/>
            <person name="Grigoriev I.V."/>
            <person name="O'Malley M.A."/>
        </authorList>
    </citation>
    <scope>NUCLEOTIDE SEQUENCE [LARGE SCALE GENOMIC DNA]</scope>
    <source>
        <strain evidence="10">finn</strain>
    </source>
</reference>
<keyword evidence="6" id="KW-0175">Coiled coil</keyword>
<comment type="subcellular location">
    <subcellularLocation>
        <location evidence="1">Nucleus</location>
    </subcellularLocation>
</comment>
<feature type="compositionally biased region" description="Acidic residues" evidence="7">
    <location>
        <begin position="212"/>
        <end position="239"/>
    </location>
</feature>
<proteinExistence type="inferred from homology"/>
<evidence type="ECO:0000256" key="1">
    <source>
        <dbReference type="ARBA" id="ARBA00004123"/>
    </source>
</evidence>
<evidence type="ECO:0000313" key="10">
    <source>
        <dbReference type="Proteomes" id="UP000193719"/>
    </source>
</evidence>
<evidence type="ECO:0000256" key="5">
    <source>
        <dbReference type="ARBA" id="ARBA00023242"/>
    </source>
</evidence>
<reference evidence="9 10" key="2">
    <citation type="submission" date="2016-08" db="EMBL/GenBank/DDBJ databases">
        <title>Pervasive Adenine N6-methylation of Active Genes in Fungi.</title>
        <authorList>
            <consortium name="DOE Joint Genome Institute"/>
            <person name="Mondo S.J."/>
            <person name="Dannebaum R.O."/>
            <person name="Kuo R.C."/>
            <person name="Labutti K."/>
            <person name="Haridas S."/>
            <person name="Kuo A."/>
            <person name="Salamov A."/>
            <person name="Ahrendt S.R."/>
            <person name="Lipzen A."/>
            <person name="Sullivan W."/>
            <person name="Andreopoulos W.B."/>
            <person name="Clum A."/>
            <person name="Lindquist E."/>
            <person name="Daum C."/>
            <person name="Ramamoorthy G.K."/>
            <person name="Gryganskyi A."/>
            <person name="Culley D."/>
            <person name="Magnuson J.K."/>
            <person name="James T.Y."/>
            <person name="O'Malley M.A."/>
            <person name="Stajich J.E."/>
            <person name="Spatafora J.W."/>
            <person name="Visel A."/>
            <person name="Grigoriev I.V."/>
        </authorList>
    </citation>
    <scope>NUCLEOTIDE SEQUENCE [LARGE SCALE GENOMIC DNA]</scope>
    <source>
        <strain evidence="10">finn</strain>
    </source>
</reference>
<dbReference type="Pfam" id="PF04658">
    <property type="entry name" value="TAFII55_N"/>
    <property type="match status" value="1"/>
</dbReference>
<dbReference type="PANTHER" id="PTHR12228:SF0">
    <property type="entry name" value="TATA-BOX BINDING PROTEIN ASSOCIATED FACTOR 7"/>
    <property type="match status" value="1"/>
</dbReference>